<dbReference type="Gene3D" id="3.40.50.980">
    <property type="match status" value="2"/>
</dbReference>
<dbReference type="GO" id="GO:0031177">
    <property type="term" value="F:phosphopantetheine binding"/>
    <property type="evidence" value="ECO:0007669"/>
    <property type="project" value="TreeGrafter"/>
</dbReference>
<evidence type="ECO:0000313" key="3">
    <source>
        <dbReference type="Proteomes" id="UP000478571"/>
    </source>
</evidence>
<dbReference type="Gene3D" id="3.30.559.30">
    <property type="entry name" value="Nonribosomal peptide synthetase, condensation domain"/>
    <property type="match status" value="1"/>
</dbReference>
<dbReference type="Gene3D" id="3.40.50.1820">
    <property type="entry name" value="alpha/beta hydrolase"/>
    <property type="match status" value="1"/>
</dbReference>
<dbReference type="NCBIfam" id="TIGR01733">
    <property type="entry name" value="AA-adenyl-dom"/>
    <property type="match status" value="1"/>
</dbReference>
<accession>A0A6L8LSJ5</accession>
<keyword evidence="3" id="KW-1185">Reference proteome</keyword>
<comment type="caution">
    <text evidence="2">The sequence shown here is derived from an EMBL/GenBank/DDBJ whole genome shotgun (WGS) entry which is preliminary data.</text>
</comment>
<dbReference type="GO" id="GO:0003824">
    <property type="term" value="F:catalytic activity"/>
    <property type="evidence" value="ECO:0007669"/>
    <property type="project" value="InterPro"/>
</dbReference>
<dbReference type="RefSeq" id="WP_160928494.1">
    <property type="nucleotide sequence ID" value="NZ_WWEU01000002.1"/>
</dbReference>
<dbReference type="PROSITE" id="PS50075">
    <property type="entry name" value="CARRIER"/>
    <property type="match status" value="1"/>
</dbReference>
<dbReference type="Pfam" id="PF13193">
    <property type="entry name" value="AMP-binding_C"/>
    <property type="match status" value="1"/>
</dbReference>
<dbReference type="CDD" id="cd05930">
    <property type="entry name" value="A_NRPS"/>
    <property type="match status" value="1"/>
</dbReference>
<dbReference type="Gene3D" id="3.30.559.10">
    <property type="entry name" value="Chloramphenicol acetyltransferase-like domain"/>
    <property type="match status" value="1"/>
</dbReference>
<dbReference type="InterPro" id="IPR020845">
    <property type="entry name" value="AMP-binding_CS"/>
</dbReference>
<dbReference type="InterPro" id="IPR045851">
    <property type="entry name" value="AMP-bd_C_sf"/>
</dbReference>
<dbReference type="InterPro" id="IPR000873">
    <property type="entry name" value="AMP-dep_synth/lig_dom"/>
</dbReference>
<dbReference type="SUPFAM" id="SSF47336">
    <property type="entry name" value="ACP-like"/>
    <property type="match status" value="1"/>
</dbReference>
<dbReference type="Gene3D" id="2.30.38.10">
    <property type="entry name" value="Luciferase, Domain 3"/>
    <property type="match status" value="1"/>
</dbReference>
<dbReference type="SUPFAM" id="SSF53474">
    <property type="entry name" value="alpha/beta-Hydrolases"/>
    <property type="match status" value="1"/>
</dbReference>
<dbReference type="Gene3D" id="3.30.300.30">
    <property type="match status" value="1"/>
</dbReference>
<proteinExistence type="predicted"/>
<evidence type="ECO:0000259" key="1">
    <source>
        <dbReference type="PROSITE" id="PS50075"/>
    </source>
</evidence>
<sequence length="1363" mass="152226">MTTKTHKILQSMGIEELKRLAREKKNSKAQLTKANPTSDNNRKIFPLTDAQKSIWALEQYQKGNKAYNNPLAVTCHIDHEFSPDRLQDTLNKMADRHNIFRTMIRIVDNEPCQYIDDKVTMDAGFDDISSMPEEEKHYWIMQVAKEEGCKSFDLENGPLFRWRMVKTQPGEYVVMLTFHHIISDGWTVSLCFLEFMKTYFGHGNEQAPQFAEYALDQSLYFEQGKYQKGIEYWSDKLSGAEGILDITTDYPRPDTMSFAGSYVSKFLSGDFCQKLQSAAAKQGATTFHLMLAAYQLLLHKYSGQQDIIVGVPFANRLDAKTQDMLGLFMNTLPLRFQLDSHSSLASVVEAAKRESSQAMTHQDVPFNRILEAIDHPRDLAINPLYQAVLSYQVYPHSRGQKGFSYTPLKVDYGVAKLDLNLWVEEDGEGLVCTINYDTALFERATIEKMLDGLNTILAAIVETPDKTIADLSLLTQSEEQQLLENCSAREQTSLQPIHLNFEHNAERFPDDIALRCANRTLSYQELNQSANLLAQRLLLEGVSIGEPVAIAMDKSDLSVVAILAILKAGGCYLPIDINLPESKVEYILNDAKVNNLVYAGKIPQHLQDLAQRTSLSWIDLLDIREGDELSKENLFTDPNSERPAYIIYTSGSTGNPKGVCVYHSQISAYCQSVAPVLAQSEQARYGMFSSFSTDLAHTMLFPALVGRGELVIITKEMLESPETLVAHLKNHPIDCAKITPTHLSALLNVANARDLLPKSTLVLGGEALPASLVKKVKTLRPDCRLVNHYGPTECTVGVTTYLLPNELTQLDAKFVPIGQPLHGNHVLILDANQQLVPSGLAGEICIGGRQIASGYIGESNISQRQFIDHPYLAGERLYRTGDKGRFNSHGDLEHLGRLDRQVKVRGFRVELGEIEKTIGEQDCVESVAVIQKHQDQLSQLIAYVSCSPAQNNSETQSIIKQKVEKSLPAYMHPESWVWLESMPMTASGKINYRQLPEELINNQGNNAVEPKNDLEVRLQAIYHRVLSRDIMSTEAKFLDLGGNSISALKLLIEVNKAFSMAMTLGELFAHSSIVELAKYIEQYSESTGGRQSLVLLNKGSAETHPSLVLVHPAGGNVLCYDEFTRGLDRRYPVYGIQVSDFSTVAEYNHELSRLAEHYVEQLGTLSQHSDLIIGGWSLGATIAFEMACQIEQLTGNQPKVLVFDQPAPQVNVDDSATMQEHERLAYFAHKVEWFTGVSFNTSGPQLAAMSDIERSHVFLDGFRRAQMAPDNISAEDFQYFLTILQAHMSATDQYQGRVYGGQVIVAEAQEILPGRIRLNERGLGWQAFSQQPVSVIPALGDHISMMNAPFVTQLAHGLQETLI</sequence>
<dbReference type="GO" id="GO:0044550">
    <property type="term" value="P:secondary metabolite biosynthetic process"/>
    <property type="evidence" value="ECO:0007669"/>
    <property type="project" value="TreeGrafter"/>
</dbReference>
<gene>
    <name evidence="2" type="ORF">GTG28_07480</name>
</gene>
<dbReference type="GO" id="GO:0043041">
    <property type="term" value="P:amino acid activation for nonribosomal peptide biosynthetic process"/>
    <property type="evidence" value="ECO:0007669"/>
    <property type="project" value="TreeGrafter"/>
</dbReference>
<dbReference type="Pfam" id="PF00975">
    <property type="entry name" value="Thioesterase"/>
    <property type="match status" value="1"/>
</dbReference>
<dbReference type="Gene3D" id="1.10.1200.10">
    <property type="entry name" value="ACP-like"/>
    <property type="match status" value="1"/>
</dbReference>
<dbReference type="InterPro" id="IPR029058">
    <property type="entry name" value="AB_hydrolase_fold"/>
</dbReference>
<dbReference type="InterPro" id="IPR001242">
    <property type="entry name" value="Condensation_dom"/>
</dbReference>
<dbReference type="InterPro" id="IPR023213">
    <property type="entry name" value="CAT-like_dom_sf"/>
</dbReference>
<name>A0A6L8LSJ5_9VIBR</name>
<dbReference type="Pfam" id="PF00668">
    <property type="entry name" value="Condensation"/>
    <property type="match status" value="1"/>
</dbReference>
<dbReference type="PROSITE" id="PS00455">
    <property type="entry name" value="AMP_BINDING"/>
    <property type="match status" value="1"/>
</dbReference>
<dbReference type="SUPFAM" id="SSF52777">
    <property type="entry name" value="CoA-dependent acyltransferases"/>
    <property type="match status" value="2"/>
</dbReference>
<dbReference type="FunFam" id="3.40.50.980:FF:000001">
    <property type="entry name" value="Non-ribosomal peptide synthetase"/>
    <property type="match status" value="1"/>
</dbReference>
<dbReference type="EMBL" id="WWEU01000002">
    <property type="protein sequence ID" value="MYM59061.1"/>
    <property type="molecule type" value="Genomic_DNA"/>
</dbReference>
<dbReference type="InterPro" id="IPR010071">
    <property type="entry name" value="AA_adenyl_dom"/>
</dbReference>
<dbReference type="InterPro" id="IPR036736">
    <property type="entry name" value="ACP-like_sf"/>
</dbReference>
<reference evidence="2 3" key="1">
    <citation type="submission" date="2020-01" db="EMBL/GenBank/DDBJ databases">
        <title>Draft Genome Sequence of Vibrio sp. strain OCN044, Isolated from a Healthy Coral at Palmyra Atoll.</title>
        <authorList>
            <person name="Videau P."/>
            <person name="Loughran R."/>
            <person name="Esquivel A."/>
            <person name="Deadmond M."/>
            <person name="Paddock B.E."/>
            <person name="Saw J.H."/>
            <person name="Ushijima B."/>
        </authorList>
    </citation>
    <scope>NUCLEOTIDE SEQUENCE [LARGE SCALE GENOMIC DNA]</scope>
    <source>
        <strain evidence="2 3">OCN044</strain>
    </source>
</reference>
<evidence type="ECO:0000313" key="2">
    <source>
        <dbReference type="EMBL" id="MYM59061.1"/>
    </source>
</evidence>
<organism evidence="2 3">
    <name type="scientific">Vibrio tetraodonis subsp. pristinus</name>
    <dbReference type="NCBI Taxonomy" id="2695891"/>
    <lineage>
        <taxon>Bacteria</taxon>
        <taxon>Pseudomonadati</taxon>
        <taxon>Pseudomonadota</taxon>
        <taxon>Gammaproteobacteria</taxon>
        <taxon>Vibrionales</taxon>
        <taxon>Vibrionaceae</taxon>
        <taxon>Vibrio</taxon>
    </lineage>
</organism>
<dbReference type="Pfam" id="PF00550">
    <property type="entry name" value="PP-binding"/>
    <property type="match status" value="1"/>
</dbReference>
<dbReference type="InterPro" id="IPR025110">
    <property type="entry name" value="AMP-bd_C"/>
</dbReference>
<dbReference type="Proteomes" id="UP000478571">
    <property type="component" value="Unassembled WGS sequence"/>
</dbReference>
<dbReference type="PANTHER" id="PTHR45527:SF1">
    <property type="entry name" value="FATTY ACID SYNTHASE"/>
    <property type="match status" value="1"/>
</dbReference>
<dbReference type="InterPro" id="IPR009081">
    <property type="entry name" value="PP-bd_ACP"/>
</dbReference>
<dbReference type="PANTHER" id="PTHR45527">
    <property type="entry name" value="NONRIBOSOMAL PEPTIDE SYNTHETASE"/>
    <property type="match status" value="1"/>
</dbReference>
<protein>
    <submittedName>
        <fullName evidence="2">Amino acid adenylation domain-containing protein</fullName>
    </submittedName>
</protein>
<dbReference type="CDD" id="cd19531">
    <property type="entry name" value="LCL_NRPS-like"/>
    <property type="match status" value="1"/>
</dbReference>
<feature type="domain" description="Carrier" evidence="1">
    <location>
        <begin position="1009"/>
        <end position="1084"/>
    </location>
</feature>
<dbReference type="InterPro" id="IPR001031">
    <property type="entry name" value="Thioesterase"/>
</dbReference>
<dbReference type="Pfam" id="PF00501">
    <property type="entry name" value="AMP-binding"/>
    <property type="match status" value="1"/>
</dbReference>
<dbReference type="GO" id="GO:0005737">
    <property type="term" value="C:cytoplasm"/>
    <property type="evidence" value="ECO:0007669"/>
    <property type="project" value="TreeGrafter"/>
</dbReference>
<dbReference type="SUPFAM" id="SSF56801">
    <property type="entry name" value="Acetyl-CoA synthetase-like"/>
    <property type="match status" value="1"/>
</dbReference>